<dbReference type="InterPro" id="IPR032779">
    <property type="entry name" value="FliG_M"/>
</dbReference>
<dbReference type="PRINTS" id="PR00954">
    <property type="entry name" value="FLGMOTORFLIG"/>
</dbReference>
<dbReference type="GO" id="GO:0005886">
    <property type="term" value="C:plasma membrane"/>
    <property type="evidence" value="ECO:0007669"/>
    <property type="project" value="UniProtKB-SubCell"/>
</dbReference>
<comment type="similarity">
    <text evidence="3">Belongs to the FliG family.</text>
</comment>
<feature type="domain" description="Flagellar motor switch protein FliG C-terminal" evidence="11">
    <location>
        <begin position="233"/>
        <end position="343"/>
    </location>
</feature>
<gene>
    <name evidence="14" type="ORF">KB874_07170</name>
</gene>
<dbReference type="GO" id="GO:0006935">
    <property type="term" value="P:chemotaxis"/>
    <property type="evidence" value="ECO:0007669"/>
    <property type="project" value="UniProtKB-KW"/>
</dbReference>
<evidence type="ECO:0000256" key="5">
    <source>
        <dbReference type="ARBA" id="ARBA00022475"/>
    </source>
</evidence>
<name>A0A8J7WF39_9RHOB</name>
<keyword evidence="14" id="KW-0969">Cilium</keyword>
<dbReference type="InterPro" id="IPR011002">
    <property type="entry name" value="FliG_a-hlx"/>
</dbReference>
<dbReference type="SUPFAM" id="SSF48029">
    <property type="entry name" value="FliG"/>
    <property type="match status" value="2"/>
</dbReference>
<reference evidence="14" key="1">
    <citation type="submission" date="2021-04" db="EMBL/GenBank/DDBJ databases">
        <authorList>
            <person name="Yoon J."/>
        </authorList>
    </citation>
    <scope>NUCLEOTIDE SEQUENCE</scope>
    <source>
        <strain evidence="14">KMU-90</strain>
    </source>
</reference>
<keyword evidence="9" id="KW-0975">Bacterial flagellum</keyword>
<evidence type="ECO:0000313" key="15">
    <source>
        <dbReference type="Proteomes" id="UP000681356"/>
    </source>
</evidence>
<dbReference type="Pfam" id="PF14841">
    <property type="entry name" value="FliG_M"/>
    <property type="match status" value="1"/>
</dbReference>
<dbReference type="Pfam" id="PF01706">
    <property type="entry name" value="FliG_C"/>
    <property type="match status" value="1"/>
</dbReference>
<keyword evidence="7" id="KW-0283">Flagellar rotation</keyword>
<evidence type="ECO:0000256" key="4">
    <source>
        <dbReference type="ARBA" id="ARBA00021870"/>
    </source>
</evidence>
<evidence type="ECO:0000256" key="1">
    <source>
        <dbReference type="ARBA" id="ARBA00004117"/>
    </source>
</evidence>
<proteinExistence type="inferred from homology"/>
<dbReference type="InterPro" id="IPR000090">
    <property type="entry name" value="Flg_Motor_Flig"/>
</dbReference>
<evidence type="ECO:0000256" key="7">
    <source>
        <dbReference type="ARBA" id="ARBA00022779"/>
    </source>
</evidence>
<feature type="domain" description="Flagellar motor switch protein FliG N-terminal" evidence="13">
    <location>
        <begin position="21"/>
        <end position="123"/>
    </location>
</feature>
<sequence length="353" mass="38170">MTNLTAFAPALPVPGRGPGGLSRKAKAAIIVQFLLNEGADVPLSSLPEEQQAELTLLLGNMRYIDRETLNTVLQEFTDELERVGLSFPGDMAGALDALDGKISARTAMRLRKEAGVRQTGDPWSRINALTVGRLVEMVESESVQIAAVMMSKIDVAKAAEVLAKLPGDRARRISYAVSMTAGVTPDAVDRIGLSLAAQLDAVPPQAFKAQPPERLGAILNYSTSTTRDELLASLEQEDAAFAEAVRKSIFTFANIPQRLKATDVPKITRDVPPDVLATAIAGATSDEDRKAVDFILGNMSRRMADNLREEADAKGAVKQKLAEKAMTQIVNTIRELVNGGEIEFRKEEEDEQD</sequence>
<keyword evidence="6" id="KW-0145">Chemotaxis</keyword>
<dbReference type="GO" id="GO:0003774">
    <property type="term" value="F:cytoskeletal motor activity"/>
    <property type="evidence" value="ECO:0007669"/>
    <property type="project" value="InterPro"/>
</dbReference>
<keyword evidence="14" id="KW-0966">Cell projection</keyword>
<organism evidence="14 15">
    <name type="scientific">Thetidibacter halocola</name>
    <dbReference type="NCBI Taxonomy" id="2827239"/>
    <lineage>
        <taxon>Bacteria</taxon>
        <taxon>Pseudomonadati</taxon>
        <taxon>Pseudomonadota</taxon>
        <taxon>Alphaproteobacteria</taxon>
        <taxon>Rhodobacterales</taxon>
        <taxon>Roseobacteraceae</taxon>
        <taxon>Thetidibacter</taxon>
    </lineage>
</organism>
<evidence type="ECO:0000313" key="14">
    <source>
        <dbReference type="EMBL" id="MBS0123913.1"/>
    </source>
</evidence>
<dbReference type="GO" id="GO:0071973">
    <property type="term" value="P:bacterial-type flagellum-dependent cell motility"/>
    <property type="evidence" value="ECO:0007669"/>
    <property type="project" value="InterPro"/>
</dbReference>
<dbReference type="PANTHER" id="PTHR30534:SF0">
    <property type="entry name" value="FLAGELLAR MOTOR SWITCH PROTEIN FLIG"/>
    <property type="match status" value="1"/>
</dbReference>
<evidence type="ECO:0000259" key="13">
    <source>
        <dbReference type="Pfam" id="PF14842"/>
    </source>
</evidence>
<comment type="function">
    <text evidence="10">FliG is one of three proteins (FliG, FliN, FliM) that forms the rotor-mounted switch complex (C ring), located at the base of the basal body. This complex interacts with the CheY and CheZ chemotaxis proteins, in addition to contacting components of the motor that determine the direction of flagellar rotation.</text>
</comment>
<dbReference type="GO" id="GO:0009425">
    <property type="term" value="C:bacterial-type flagellum basal body"/>
    <property type="evidence" value="ECO:0007669"/>
    <property type="project" value="UniProtKB-SubCell"/>
</dbReference>
<evidence type="ECO:0000256" key="8">
    <source>
        <dbReference type="ARBA" id="ARBA00023136"/>
    </source>
</evidence>
<keyword evidence="5" id="KW-1003">Cell membrane</keyword>
<dbReference type="Pfam" id="PF14842">
    <property type="entry name" value="FliG_N"/>
    <property type="match status" value="1"/>
</dbReference>
<dbReference type="Gene3D" id="1.10.220.30">
    <property type="match status" value="3"/>
</dbReference>
<keyword evidence="8" id="KW-0472">Membrane</keyword>
<keyword evidence="15" id="KW-1185">Reference proteome</keyword>
<dbReference type="PANTHER" id="PTHR30534">
    <property type="entry name" value="FLAGELLAR MOTOR SWITCH PROTEIN FLIG"/>
    <property type="match status" value="1"/>
</dbReference>
<protein>
    <recommendedName>
        <fullName evidence="4">Flagellar motor switch protein FliG</fullName>
    </recommendedName>
</protein>
<dbReference type="RefSeq" id="WP_212535891.1">
    <property type="nucleotide sequence ID" value="NZ_JAGTUU010000003.1"/>
</dbReference>
<feature type="domain" description="Flagellar motor switch protein FliG middle" evidence="12">
    <location>
        <begin position="133"/>
        <end position="203"/>
    </location>
</feature>
<dbReference type="Proteomes" id="UP000681356">
    <property type="component" value="Unassembled WGS sequence"/>
</dbReference>
<dbReference type="InterPro" id="IPR028263">
    <property type="entry name" value="FliG_N"/>
</dbReference>
<evidence type="ECO:0000256" key="10">
    <source>
        <dbReference type="ARBA" id="ARBA00025598"/>
    </source>
</evidence>
<dbReference type="EMBL" id="JAGTUU010000003">
    <property type="protein sequence ID" value="MBS0123913.1"/>
    <property type="molecule type" value="Genomic_DNA"/>
</dbReference>
<comment type="subcellular location">
    <subcellularLocation>
        <location evidence="1">Bacterial flagellum basal body</location>
    </subcellularLocation>
    <subcellularLocation>
        <location evidence="2">Cell membrane</location>
        <topology evidence="2">Peripheral membrane protein</topology>
        <orientation evidence="2">Cytoplasmic side</orientation>
    </subcellularLocation>
</comment>
<dbReference type="AlphaFoldDB" id="A0A8J7WF39"/>
<keyword evidence="14" id="KW-0282">Flagellum</keyword>
<evidence type="ECO:0000256" key="6">
    <source>
        <dbReference type="ARBA" id="ARBA00022500"/>
    </source>
</evidence>
<dbReference type="InterPro" id="IPR023087">
    <property type="entry name" value="Flg_Motor_Flig_C"/>
</dbReference>
<evidence type="ECO:0000256" key="2">
    <source>
        <dbReference type="ARBA" id="ARBA00004413"/>
    </source>
</evidence>
<evidence type="ECO:0000256" key="9">
    <source>
        <dbReference type="ARBA" id="ARBA00023143"/>
    </source>
</evidence>
<evidence type="ECO:0000259" key="12">
    <source>
        <dbReference type="Pfam" id="PF14841"/>
    </source>
</evidence>
<evidence type="ECO:0000259" key="11">
    <source>
        <dbReference type="Pfam" id="PF01706"/>
    </source>
</evidence>
<evidence type="ECO:0000256" key="3">
    <source>
        <dbReference type="ARBA" id="ARBA00010299"/>
    </source>
</evidence>
<comment type="caution">
    <text evidence="14">The sequence shown here is derived from an EMBL/GenBank/DDBJ whole genome shotgun (WGS) entry which is preliminary data.</text>
</comment>
<accession>A0A8J7WF39</accession>